<sequence length="198" mass="21253">MMKKAAIVFVALPLLCMGAGYGAGMVLAPPAEENHAAAGSEDKPKADKAAHGAKDASEDAHGEVAEDHAQKGDDAAEGAAHPEMDRYSLAKDRKIVRLGQMTVPVEKTNSISYVVADFALKLESLELAERYRRVEDATRLRDSLLQAMNLAAESAVLRGVAIDSDALSHLLRDLISKDHAGVDDVMFVSLYKQDVARL</sequence>
<organism evidence="3 4">
    <name type="scientific">Sulfitobacter delicatus</name>
    <dbReference type="NCBI Taxonomy" id="218672"/>
    <lineage>
        <taxon>Bacteria</taxon>
        <taxon>Pseudomonadati</taxon>
        <taxon>Pseudomonadota</taxon>
        <taxon>Alphaproteobacteria</taxon>
        <taxon>Rhodobacterales</taxon>
        <taxon>Roseobacteraceae</taxon>
        <taxon>Sulfitobacter</taxon>
    </lineage>
</organism>
<accession>A0A1G7UG95</accession>
<evidence type="ECO:0008006" key="5">
    <source>
        <dbReference type="Google" id="ProtNLM"/>
    </source>
</evidence>
<evidence type="ECO:0000313" key="4">
    <source>
        <dbReference type="Proteomes" id="UP000199399"/>
    </source>
</evidence>
<keyword evidence="2" id="KW-0732">Signal</keyword>
<dbReference type="Proteomes" id="UP000199399">
    <property type="component" value="Unassembled WGS sequence"/>
</dbReference>
<feature type="signal peptide" evidence="2">
    <location>
        <begin position="1"/>
        <end position="22"/>
    </location>
</feature>
<dbReference type="AlphaFoldDB" id="A0A1G7UG95"/>
<protein>
    <recommendedName>
        <fullName evidence="5">Flagellar protein FliL</fullName>
    </recommendedName>
</protein>
<dbReference type="EMBL" id="FNBP01000008">
    <property type="protein sequence ID" value="SDG46487.1"/>
    <property type="molecule type" value="Genomic_DNA"/>
</dbReference>
<dbReference type="STRING" id="218672.SAMN04489759_1084"/>
<evidence type="ECO:0000256" key="2">
    <source>
        <dbReference type="SAM" id="SignalP"/>
    </source>
</evidence>
<name>A0A1G7UG95_9RHOB</name>
<feature type="chain" id="PRO_5011517813" description="Flagellar protein FliL" evidence="2">
    <location>
        <begin position="23"/>
        <end position="198"/>
    </location>
</feature>
<dbReference type="RefSeq" id="WP_093743170.1">
    <property type="nucleotide sequence ID" value="NZ_FNBP01000008.1"/>
</dbReference>
<evidence type="ECO:0000313" key="3">
    <source>
        <dbReference type="EMBL" id="SDG46487.1"/>
    </source>
</evidence>
<dbReference type="OrthoDB" id="7866462at2"/>
<proteinExistence type="predicted"/>
<evidence type="ECO:0000256" key="1">
    <source>
        <dbReference type="SAM" id="MobiDB-lite"/>
    </source>
</evidence>
<keyword evidence="4" id="KW-1185">Reference proteome</keyword>
<reference evidence="4" key="1">
    <citation type="submission" date="2016-10" db="EMBL/GenBank/DDBJ databases">
        <authorList>
            <person name="Varghese N."/>
            <person name="Submissions S."/>
        </authorList>
    </citation>
    <scope>NUCLEOTIDE SEQUENCE [LARGE SCALE GENOMIC DNA]</scope>
    <source>
        <strain evidence="4">DSM 16477</strain>
    </source>
</reference>
<feature type="region of interest" description="Disordered" evidence="1">
    <location>
        <begin position="33"/>
        <end position="83"/>
    </location>
</feature>
<gene>
    <name evidence="3" type="ORF">SAMN04489759_1084</name>
</gene>